<dbReference type="GO" id="GO:0008106">
    <property type="term" value="F:alcohol dehydrogenase (NADP+) activity"/>
    <property type="evidence" value="ECO:0007669"/>
    <property type="project" value="TreeGrafter"/>
</dbReference>
<organism evidence="4 5">
    <name type="scientific">Maledivibacter halophilus</name>
    <dbReference type="NCBI Taxonomy" id="36842"/>
    <lineage>
        <taxon>Bacteria</taxon>
        <taxon>Bacillati</taxon>
        <taxon>Bacillota</taxon>
        <taxon>Clostridia</taxon>
        <taxon>Peptostreptococcales</taxon>
        <taxon>Caminicellaceae</taxon>
        <taxon>Maledivibacter</taxon>
    </lineage>
</organism>
<dbReference type="OrthoDB" id="9801156at2"/>
<evidence type="ECO:0000256" key="1">
    <source>
        <dbReference type="ARBA" id="ARBA00023002"/>
    </source>
</evidence>
<dbReference type="Pfam" id="PF25137">
    <property type="entry name" value="ADH_Fe_C"/>
    <property type="match status" value="1"/>
</dbReference>
<sequence>MDNFVYNNPTKIIFGKDSIKQVGEACKNEKANCVMVVYGGDYLKENGTLDLVKESLKDAGLDYVIYDGVQSNPCVSQVKKAAAIVKEKNVDFLLAIGGGSAIDTAKGIAIEAASDINIIDVLYGNKEVDSCFPVGVISTIAGSGSEASCSVILTIDEQKLKRAYDSDKIRPRFAIMDPISTFTLPKIQMLSGGCDILMHTLERYFTCTTSNTELIDRMSEGLLITVMEAIKAAKKDPCDYEARANLMWAGSLSHNGLLETGRISDWATHRLEHELSGLFDVIHGCGLTALWATWAKYVYKTNLERFFRFAVEVMKVEANYFDIEETALKGIEALNNFFKEVGMPTSIDELGLVLNEADIEQMANNCLLGSTTIGHFKPLLKEDIITIYNNAIQGGFYEGK</sequence>
<dbReference type="FunFam" id="3.40.50.1970:FF:000003">
    <property type="entry name" value="Alcohol dehydrogenase, iron-containing"/>
    <property type="match status" value="1"/>
</dbReference>
<dbReference type="SUPFAM" id="SSF56796">
    <property type="entry name" value="Dehydroquinate synthase-like"/>
    <property type="match status" value="1"/>
</dbReference>
<dbReference type="STRING" id="36842.SAMN02194393_04148"/>
<dbReference type="GO" id="GO:0046872">
    <property type="term" value="F:metal ion binding"/>
    <property type="evidence" value="ECO:0007669"/>
    <property type="project" value="InterPro"/>
</dbReference>
<feature type="domain" description="Alcohol dehydrogenase iron-type/glycerol dehydrogenase GldA" evidence="2">
    <location>
        <begin position="9"/>
        <end position="178"/>
    </location>
</feature>
<dbReference type="RefSeq" id="WP_079494277.1">
    <property type="nucleotide sequence ID" value="NZ_FUZT01000011.1"/>
</dbReference>
<evidence type="ECO:0000313" key="4">
    <source>
        <dbReference type="EMBL" id="SKC84525.1"/>
    </source>
</evidence>
<dbReference type="Gene3D" id="3.40.50.1970">
    <property type="match status" value="1"/>
</dbReference>
<keyword evidence="5" id="KW-1185">Reference proteome</keyword>
<dbReference type="EMBL" id="FUZT01000011">
    <property type="protein sequence ID" value="SKC84525.1"/>
    <property type="molecule type" value="Genomic_DNA"/>
</dbReference>
<dbReference type="AlphaFoldDB" id="A0A1T5M8R5"/>
<dbReference type="Pfam" id="PF00465">
    <property type="entry name" value="Fe-ADH"/>
    <property type="match status" value="1"/>
</dbReference>
<dbReference type="InterPro" id="IPR056798">
    <property type="entry name" value="ADH_Fe_C"/>
</dbReference>
<reference evidence="4 5" key="1">
    <citation type="submission" date="2017-02" db="EMBL/GenBank/DDBJ databases">
        <authorList>
            <person name="Peterson S.W."/>
        </authorList>
    </citation>
    <scope>NUCLEOTIDE SEQUENCE [LARGE SCALE GENOMIC DNA]</scope>
    <source>
        <strain evidence="4 5">M1</strain>
    </source>
</reference>
<gene>
    <name evidence="4" type="ORF">SAMN02194393_04148</name>
</gene>
<dbReference type="InterPro" id="IPR018211">
    <property type="entry name" value="ADH_Fe_CS"/>
</dbReference>
<dbReference type="GO" id="GO:1990362">
    <property type="term" value="F:butanol dehydrogenase (NAD+) activity"/>
    <property type="evidence" value="ECO:0007669"/>
    <property type="project" value="InterPro"/>
</dbReference>
<evidence type="ECO:0000259" key="3">
    <source>
        <dbReference type="Pfam" id="PF25137"/>
    </source>
</evidence>
<dbReference type="GO" id="GO:1990002">
    <property type="term" value="F:methylglyoxal reductase (NADPH) (acetol producing) activity"/>
    <property type="evidence" value="ECO:0007669"/>
    <property type="project" value="TreeGrafter"/>
</dbReference>
<dbReference type="PROSITE" id="PS00060">
    <property type="entry name" value="ADH_IRON_2"/>
    <property type="match status" value="1"/>
</dbReference>
<evidence type="ECO:0000259" key="2">
    <source>
        <dbReference type="Pfam" id="PF00465"/>
    </source>
</evidence>
<accession>A0A1T5M8R5</accession>
<dbReference type="PANTHER" id="PTHR43633:SF1">
    <property type="entry name" value="ALCOHOL DEHYDROGENASE YQHD"/>
    <property type="match status" value="1"/>
</dbReference>
<dbReference type="GO" id="GO:0005829">
    <property type="term" value="C:cytosol"/>
    <property type="evidence" value="ECO:0007669"/>
    <property type="project" value="TreeGrafter"/>
</dbReference>
<dbReference type="CDD" id="cd08187">
    <property type="entry name" value="BDH"/>
    <property type="match status" value="1"/>
</dbReference>
<dbReference type="Gene3D" id="1.20.1090.10">
    <property type="entry name" value="Dehydroquinate synthase-like - alpha domain"/>
    <property type="match status" value="1"/>
</dbReference>
<dbReference type="PANTHER" id="PTHR43633">
    <property type="entry name" value="ALCOHOL DEHYDROGENASE YQHD"/>
    <property type="match status" value="1"/>
</dbReference>
<dbReference type="InterPro" id="IPR044731">
    <property type="entry name" value="BDH-like"/>
</dbReference>
<proteinExistence type="predicted"/>
<evidence type="ECO:0000313" key="5">
    <source>
        <dbReference type="Proteomes" id="UP000190285"/>
    </source>
</evidence>
<protein>
    <submittedName>
        <fullName evidence="4">Uncharacterized protein</fullName>
    </submittedName>
</protein>
<feature type="domain" description="Fe-containing alcohol dehydrogenase-like C-terminal" evidence="3">
    <location>
        <begin position="191"/>
        <end position="391"/>
    </location>
</feature>
<dbReference type="PROSITE" id="PS00913">
    <property type="entry name" value="ADH_IRON_1"/>
    <property type="match status" value="1"/>
</dbReference>
<dbReference type="InterPro" id="IPR001670">
    <property type="entry name" value="ADH_Fe/GldA"/>
</dbReference>
<name>A0A1T5M8R5_9FIRM</name>
<dbReference type="Proteomes" id="UP000190285">
    <property type="component" value="Unassembled WGS sequence"/>
</dbReference>
<keyword evidence="1" id="KW-0560">Oxidoreductase</keyword>